<protein>
    <recommendedName>
        <fullName evidence="3">Cytidylate kinase</fullName>
    </recommendedName>
</protein>
<dbReference type="Proteomes" id="UP000427906">
    <property type="component" value="Chromosome"/>
</dbReference>
<reference evidence="1 2" key="1">
    <citation type="submission" date="2019-11" db="EMBL/GenBank/DDBJ databases">
        <title>Comparative genomics of hydrocarbon-degrading Desulfosarcina strains.</title>
        <authorList>
            <person name="Watanabe M."/>
            <person name="Kojima H."/>
            <person name="Fukui M."/>
        </authorList>
    </citation>
    <scope>NUCLEOTIDE SEQUENCE [LARGE SCALE GENOMIC DNA]</scope>
    <source>
        <strain evidence="1 2">PL12</strain>
    </source>
</reference>
<dbReference type="AlphaFoldDB" id="A0A5K7YTP6"/>
<gene>
    <name evidence="1" type="ORF">DSCA_57050</name>
</gene>
<evidence type="ECO:0008006" key="3">
    <source>
        <dbReference type="Google" id="ProtNLM"/>
    </source>
</evidence>
<dbReference type="KEGG" id="dalk:DSCA_57050"/>
<dbReference type="Gene3D" id="3.40.50.300">
    <property type="entry name" value="P-loop containing nucleotide triphosphate hydrolases"/>
    <property type="match status" value="1"/>
</dbReference>
<evidence type="ECO:0000313" key="1">
    <source>
        <dbReference type="EMBL" id="BBO71775.1"/>
    </source>
</evidence>
<accession>A0A5K7YTP6</accession>
<name>A0A5K7YTP6_9BACT</name>
<keyword evidence="2" id="KW-1185">Reference proteome</keyword>
<sequence>MSIITISRGSYGYGSEIAEKLADKLGYECVSRKVLLDASEQFNIPEIKLVKAIENPPSFIERLSLGKEKYIAYIRAAFMKSIATDNVVYHGFAGHFFVRDIPNVCKIRINADMNYRIQKVVKNENVSAENAERIIGKIDEARRKWSLHLYGMDTSDADLYDMVFKIDNMNEDNVVDIIASTVQLPCFQISPEAREALDNKSLEYEIKANLVEKFPMTRHVSAKAGTVTVVMETALKNKEKVEAELQKNLRGVDGLKSIDVCFKH</sequence>
<dbReference type="Pfam" id="PF13189">
    <property type="entry name" value="Cytidylate_kin2"/>
    <property type="match status" value="1"/>
</dbReference>
<organism evidence="1 2">
    <name type="scientific">Desulfosarcina alkanivorans</name>
    <dbReference type="NCBI Taxonomy" id="571177"/>
    <lineage>
        <taxon>Bacteria</taxon>
        <taxon>Pseudomonadati</taxon>
        <taxon>Thermodesulfobacteriota</taxon>
        <taxon>Desulfobacteria</taxon>
        <taxon>Desulfobacterales</taxon>
        <taxon>Desulfosarcinaceae</taxon>
        <taxon>Desulfosarcina</taxon>
    </lineage>
</organism>
<dbReference type="OrthoDB" id="5416804at2"/>
<dbReference type="EMBL" id="AP021874">
    <property type="protein sequence ID" value="BBO71775.1"/>
    <property type="molecule type" value="Genomic_DNA"/>
</dbReference>
<proteinExistence type="predicted"/>
<evidence type="ECO:0000313" key="2">
    <source>
        <dbReference type="Proteomes" id="UP000427906"/>
    </source>
</evidence>
<dbReference type="InterPro" id="IPR027417">
    <property type="entry name" value="P-loop_NTPase"/>
</dbReference>